<proteinExistence type="predicted"/>
<gene>
    <name evidence="1" type="ORF">H6D15_08140</name>
</gene>
<dbReference type="SUPFAM" id="SSF51206">
    <property type="entry name" value="cAMP-binding domain-like"/>
    <property type="match status" value="1"/>
</dbReference>
<sequence>MDHIIDSIKSFIDMDKETLDIFVSHLRPIRVPRKTILIKPLVKDNNVYMIERGIARSFNLINGKEMTSWFSQEGELIYSTNSFYGTTEGYENERVQVLEDSLLYYIPIPELKGLCFRHIEISNWLRLLHQKAFVEMERRLIYRLYMSAEERYKDLYQKDAGIFQRVNLSYIASYLGISPVTLWKLRKDIK</sequence>
<name>A0AA40ZTW3_9BACT</name>
<dbReference type="InterPro" id="IPR018490">
    <property type="entry name" value="cNMP-bd_dom_sf"/>
</dbReference>
<comment type="caution">
    <text evidence="1">The sequence shown here is derived from an EMBL/GenBank/DDBJ whole genome shotgun (WGS) entry which is preliminary data.</text>
</comment>
<evidence type="ECO:0000313" key="1">
    <source>
        <dbReference type="EMBL" id="MBM6857564.1"/>
    </source>
</evidence>
<dbReference type="InterPro" id="IPR014710">
    <property type="entry name" value="RmlC-like_jellyroll"/>
</dbReference>
<evidence type="ECO:0000313" key="2">
    <source>
        <dbReference type="Proteomes" id="UP000698924"/>
    </source>
</evidence>
<dbReference type="AlphaFoldDB" id="A0AA40ZTW3"/>
<dbReference type="Gene3D" id="2.60.120.10">
    <property type="entry name" value="Jelly Rolls"/>
    <property type="match status" value="1"/>
</dbReference>
<reference evidence="1 2" key="1">
    <citation type="journal article" date="2021" name="Sci. Rep.">
        <title>The distribution of antibiotic resistance genes in chicken gut microbiota commensals.</title>
        <authorList>
            <person name="Juricova H."/>
            <person name="Matiasovicova J."/>
            <person name="Kubasova T."/>
            <person name="Cejkova D."/>
            <person name="Rychlik I."/>
        </authorList>
    </citation>
    <scope>NUCLEOTIDE SEQUENCE [LARGE SCALE GENOMIC DNA]</scope>
    <source>
        <strain evidence="1 2">An421</strain>
    </source>
</reference>
<protein>
    <submittedName>
        <fullName evidence="1">Crp/Fnr family transcriptional regulator</fullName>
    </submittedName>
</protein>
<keyword evidence="2" id="KW-1185">Reference proteome</keyword>
<dbReference type="EMBL" id="JACJMO010000009">
    <property type="protein sequence ID" value="MBM6857564.1"/>
    <property type="molecule type" value="Genomic_DNA"/>
</dbReference>
<dbReference type="Proteomes" id="UP000698924">
    <property type="component" value="Unassembled WGS sequence"/>
</dbReference>
<accession>A0AA40ZTW3</accession>
<organism evidence="1 2">
    <name type="scientific">Caecibacteroides pullorum</name>
    <dbReference type="NCBI Taxonomy" id="2725562"/>
    <lineage>
        <taxon>Bacteria</taxon>
        <taxon>Pseudomonadati</taxon>
        <taxon>Bacteroidota</taxon>
        <taxon>Bacteroidia</taxon>
        <taxon>Bacteroidales</taxon>
        <taxon>Bacteroidaceae</taxon>
        <taxon>Caecibacteroides</taxon>
    </lineage>
</organism>